<dbReference type="InterPro" id="IPR002734">
    <property type="entry name" value="RibDG_C"/>
</dbReference>
<dbReference type="Pfam" id="PF00383">
    <property type="entry name" value="dCMP_cyt_deam_1"/>
    <property type="match status" value="1"/>
</dbReference>
<dbReference type="UniPathway" id="UPA00275">
    <property type="reaction ID" value="UER00401"/>
</dbReference>
<feature type="binding site" evidence="17">
    <location>
        <position position="79"/>
    </location>
    <ligand>
        <name>Zn(2+)</name>
        <dbReference type="ChEBI" id="CHEBI:29105"/>
        <note>catalytic</note>
    </ligand>
</feature>
<comment type="function">
    <text evidence="1 14">Converts 2,5-diamino-6-(ribosylamino)-4(3h)-pyrimidinone 5'-phosphate into 5-amino-6-(ribosylamino)-2,4(1h,3h)-pyrimidinedione 5'-phosphate.</text>
</comment>
<dbReference type="InterPro" id="IPR016193">
    <property type="entry name" value="Cytidine_deaminase-like"/>
</dbReference>
<feature type="binding site" evidence="16">
    <location>
        <position position="173"/>
    </location>
    <ligand>
        <name>NADP(+)</name>
        <dbReference type="ChEBI" id="CHEBI:58349"/>
    </ligand>
</feature>
<comment type="similarity">
    <text evidence="5 14">In the C-terminal section; belongs to the HTP reductase family.</text>
</comment>
<keyword evidence="7 14" id="KW-0479">Metal-binding</keyword>
<dbReference type="GO" id="GO:0008270">
    <property type="term" value="F:zinc ion binding"/>
    <property type="evidence" value="ECO:0007669"/>
    <property type="project" value="InterPro"/>
</dbReference>
<dbReference type="GO" id="GO:0009231">
    <property type="term" value="P:riboflavin biosynthetic process"/>
    <property type="evidence" value="ECO:0007669"/>
    <property type="project" value="UniProtKB-UniPathway"/>
</dbReference>
<dbReference type="PROSITE" id="PS00903">
    <property type="entry name" value="CYT_DCMP_DEAMINASES_1"/>
    <property type="match status" value="1"/>
</dbReference>
<feature type="binding site" evidence="16">
    <location>
        <begin position="272"/>
        <end position="278"/>
    </location>
    <ligand>
        <name>NADP(+)</name>
        <dbReference type="ChEBI" id="CHEBI:58349"/>
    </ligand>
</feature>
<evidence type="ECO:0000256" key="5">
    <source>
        <dbReference type="ARBA" id="ARBA00007417"/>
    </source>
</evidence>
<comment type="catalytic activity">
    <reaction evidence="13 14">
        <text>2,5-diamino-6-hydroxy-4-(5-phosphoribosylamino)-pyrimidine + H2O + H(+) = 5-amino-6-(5-phospho-D-ribosylamino)uracil + NH4(+)</text>
        <dbReference type="Rhea" id="RHEA:21868"/>
        <dbReference type="ChEBI" id="CHEBI:15377"/>
        <dbReference type="ChEBI" id="CHEBI:15378"/>
        <dbReference type="ChEBI" id="CHEBI:28938"/>
        <dbReference type="ChEBI" id="CHEBI:58453"/>
        <dbReference type="ChEBI" id="CHEBI:58614"/>
        <dbReference type="EC" id="3.5.4.26"/>
    </reaction>
</comment>
<protein>
    <recommendedName>
        <fullName evidence="14">Riboflavin biosynthesis protein RibD</fullName>
    </recommendedName>
    <domain>
        <recommendedName>
            <fullName evidence="14">Diaminohydroxyphosphoribosylaminopyrimidine deaminase</fullName>
            <shortName evidence="14">DRAP deaminase</shortName>
            <ecNumber evidence="14">3.5.4.26</ecNumber>
        </recommendedName>
        <alternativeName>
            <fullName evidence="14">Riboflavin-specific deaminase</fullName>
        </alternativeName>
    </domain>
    <domain>
        <recommendedName>
            <fullName evidence="14">5-amino-6-(5-phosphoribosylamino)uracil reductase</fullName>
            <ecNumber evidence="14">1.1.1.193</ecNumber>
        </recommendedName>
        <alternativeName>
            <fullName evidence="14">HTP reductase</fullName>
        </alternativeName>
    </domain>
</protein>
<dbReference type="EC" id="1.1.1.193" evidence="14"/>
<dbReference type="EC" id="3.5.4.26" evidence="14"/>
<feature type="binding site" evidence="16">
    <location>
        <position position="171"/>
    </location>
    <ligand>
        <name>substrate</name>
    </ligand>
</feature>
<reference evidence="19 20" key="1">
    <citation type="submission" date="2016-10" db="EMBL/GenBank/DDBJ databases">
        <authorList>
            <person name="de Groot N.N."/>
        </authorList>
    </citation>
    <scope>NUCLEOTIDE SEQUENCE [LARGE SCALE GENOMIC DNA]</scope>
    <source>
        <strain evidence="19 20">MON 2.2</strain>
    </source>
</reference>
<keyword evidence="11" id="KW-0511">Multifunctional enzyme</keyword>
<keyword evidence="9 14" id="KW-0521">NADP</keyword>
<comment type="similarity">
    <text evidence="4 14">In the N-terminal section; belongs to the cytidine and deoxycytidylate deaminase family.</text>
</comment>
<feature type="binding site" evidence="16">
    <location>
        <position position="270"/>
    </location>
    <ligand>
        <name>substrate</name>
    </ligand>
</feature>
<evidence type="ECO:0000259" key="18">
    <source>
        <dbReference type="PROSITE" id="PS51747"/>
    </source>
</evidence>
<evidence type="ECO:0000256" key="9">
    <source>
        <dbReference type="ARBA" id="ARBA00022857"/>
    </source>
</evidence>
<organism evidence="19 20">
    <name type="scientific">Auraticoccus monumenti</name>
    <dbReference type="NCBI Taxonomy" id="675864"/>
    <lineage>
        <taxon>Bacteria</taxon>
        <taxon>Bacillati</taxon>
        <taxon>Actinomycetota</taxon>
        <taxon>Actinomycetes</taxon>
        <taxon>Propionibacteriales</taxon>
        <taxon>Propionibacteriaceae</taxon>
        <taxon>Auraticoccus</taxon>
    </lineage>
</organism>
<gene>
    <name evidence="19" type="ORF">SAMN04489747_3062</name>
</gene>
<dbReference type="InterPro" id="IPR050765">
    <property type="entry name" value="Riboflavin_Biosynth_HTPR"/>
</dbReference>
<accession>A0A1G7BTP4</accession>
<feature type="binding site" evidence="16">
    <location>
        <position position="187"/>
    </location>
    <ligand>
        <name>substrate</name>
    </ligand>
</feature>
<feature type="binding site" evidence="16">
    <location>
        <position position="203"/>
    </location>
    <ligand>
        <name>substrate</name>
    </ligand>
</feature>
<dbReference type="OrthoDB" id="9800865at2"/>
<sequence>MIDAAAVEVLMRHALDLARLGPVVDPNPRVGAVVVDVDGRVVGRGHHRGAGTPHAEVVALAEAGAAARGGTAVVTLEPCDHTGRTGPCSAALSGAGVARVVYAQADPNPTAAGGAATLREAGMRVEQGPLGEEAAALNQAWSFAVAAGRPRVVWKFAATLDGRSAAADGSSRWITGPDARADVHRLRGEAGAVLVGTGTALADDPRLTVRHPDGTPLSRQPLRVVMGRRDLPARSRVLDDTAETWRARTHEPAAVLQELLDRGVRQVWLEGGPTVAAAFLTERLVDEVVAYLAPTLLGAGSAAVADLGIPTLGQALQLRLDEVTTIGRDLRVRATPLTDGRS</sequence>
<feature type="binding site" evidence="17">
    <location>
        <position position="88"/>
    </location>
    <ligand>
        <name>Zn(2+)</name>
        <dbReference type="ChEBI" id="CHEBI:29105"/>
        <note>catalytic</note>
    </ligand>
</feature>
<dbReference type="InterPro" id="IPR024072">
    <property type="entry name" value="DHFR-like_dom_sf"/>
</dbReference>
<dbReference type="SUPFAM" id="SSF53597">
    <property type="entry name" value="Dihydrofolate reductase-like"/>
    <property type="match status" value="1"/>
</dbReference>
<feature type="binding site" evidence="16">
    <location>
        <position position="207"/>
    </location>
    <ligand>
        <name>substrate</name>
    </ligand>
</feature>
<evidence type="ECO:0000256" key="15">
    <source>
        <dbReference type="PIRSR" id="PIRSR006769-1"/>
    </source>
</evidence>
<feature type="active site" description="Proton donor" evidence="15">
    <location>
        <position position="56"/>
    </location>
</feature>
<dbReference type="InterPro" id="IPR004794">
    <property type="entry name" value="Eubact_RibD"/>
</dbReference>
<evidence type="ECO:0000256" key="11">
    <source>
        <dbReference type="ARBA" id="ARBA00023268"/>
    </source>
</evidence>
<dbReference type="GO" id="GO:0008835">
    <property type="term" value="F:diaminohydroxyphosphoribosylaminopyrimidine deaminase activity"/>
    <property type="evidence" value="ECO:0007669"/>
    <property type="project" value="UniProtKB-EC"/>
</dbReference>
<evidence type="ECO:0000256" key="10">
    <source>
        <dbReference type="ARBA" id="ARBA00023002"/>
    </source>
</evidence>
<evidence type="ECO:0000256" key="1">
    <source>
        <dbReference type="ARBA" id="ARBA00002151"/>
    </source>
</evidence>
<evidence type="ECO:0000256" key="3">
    <source>
        <dbReference type="ARBA" id="ARBA00004910"/>
    </source>
</evidence>
<feature type="binding site" evidence="16">
    <location>
        <position position="199"/>
    </location>
    <ligand>
        <name>NADP(+)</name>
        <dbReference type="ChEBI" id="CHEBI:58349"/>
    </ligand>
</feature>
<evidence type="ECO:0000313" key="19">
    <source>
        <dbReference type="EMBL" id="SDE30342.1"/>
    </source>
</evidence>
<evidence type="ECO:0000256" key="8">
    <source>
        <dbReference type="ARBA" id="ARBA00022833"/>
    </source>
</evidence>
<keyword evidence="14" id="KW-0378">Hydrolase</keyword>
<comment type="pathway">
    <text evidence="2 14">Cofactor biosynthesis; riboflavin biosynthesis; 5-amino-6-(D-ribitylamino)uracil from GTP: step 2/4.</text>
</comment>
<evidence type="ECO:0000313" key="20">
    <source>
        <dbReference type="Proteomes" id="UP000198546"/>
    </source>
</evidence>
<dbReference type="AlphaFoldDB" id="A0A1G7BTP4"/>
<feature type="binding site" evidence="16">
    <location>
        <position position="210"/>
    </location>
    <ligand>
        <name>substrate</name>
    </ligand>
</feature>
<name>A0A1G7BTP4_9ACTN</name>
<evidence type="ECO:0000256" key="17">
    <source>
        <dbReference type="PIRSR" id="PIRSR006769-3"/>
    </source>
</evidence>
<dbReference type="EMBL" id="LT629688">
    <property type="protein sequence ID" value="SDE30342.1"/>
    <property type="molecule type" value="Genomic_DNA"/>
</dbReference>
<dbReference type="PANTHER" id="PTHR38011">
    <property type="entry name" value="DIHYDROFOLATE REDUCTASE FAMILY PROTEIN (AFU_ORTHOLOGUE AFUA_8G06820)"/>
    <property type="match status" value="1"/>
</dbReference>
<proteinExistence type="inferred from homology"/>
<dbReference type="PROSITE" id="PS51747">
    <property type="entry name" value="CYT_DCMP_DEAMINASES_2"/>
    <property type="match status" value="1"/>
</dbReference>
<evidence type="ECO:0000256" key="4">
    <source>
        <dbReference type="ARBA" id="ARBA00005259"/>
    </source>
</evidence>
<dbReference type="Gene3D" id="3.40.430.10">
    <property type="entry name" value="Dihydrofolate Reductase, subunit A"/>
    <property type="match status" value="2"/>
</dbReference>
<dbReference type="RefSeq" id="WP_090596868.1">
    <property type="nucleotide sequence ID" value="NZ_LT629688.1"/>
</dbReference>
<evidence type="ECO:0000256" key="6">
    <source>
        <dbReference type="ARBA" id="ARBA00022619"/>
    </source>
</evidence>
<evidence type="ECO:0000256" key="2">
    <source>
        <dbReference type="ARBA" id="ARBA00004882"/>
    </source>
</evidence>
<dbReference type="GO" id="GO:0008703">
    <property type="term" value="F:5-amino-6-(5-phosphoribosylamino)uracil reductase activity"/>
    <property type="evidence" value="ECO:0007669"/>
    <property type="project" value="UniProtKB-EC"/>
</dbReference>
<feature type="domain" description="CMP/dCMP-type deaminase" evidence="18">
    <location>
        <begin position="5"/>
        <end position="126"/>
    </location>
</feature>
<dbReference type="PIRSF" id="PIRSF006769">
    <property type="entry name" value="RibD"/>
    <property type="match status" value="1"/>
</dbReference>
<dbReference type="STRING" id="675864.SAMN04489747_3062"/>
<dbReference type="Pfam" id="PF01872">
    <property type="entry name" value="RibD_C"/>
    <property type="match status" value="1"/>
</dbReference>
<feature type="binding site" evidence="16">
    <location>
        <position position="157"/>
    </location>
    <ligand>
        <name>NADP(+)</name>
        <dbReference type="ChEBI" id="CHEBI:58349"/>
    </ligand>
</feature>
<evidence type="ECO:0000256" key="7">
    <source>
        <dbReference type="ARBA" id="ARBA00022723"/>
    </source>
</evidence>
<evidence type="ECO:0000256" key="12">
    <source>
        <dbReference type="ARBA" id="ARBA00049861"/>
    </source>
</evidence>
<keyword evidence="8 14" id="KW-0862">Zinc</keyword>
<dbReference type="InterPro" id="IPR002125">
    <property type="entry name" value="CMP_dCMP_dom"/>
</dbReference>
<feature type="binding site" evidence="17">
    <location>
        <position position="54"/>
    </location>
    <ligand>
        <name>Zn(2+)</name>
        <dbReference type="ChEBI" id="CHEBI:29105"/>
        <note>catalytic</note>
    </ligand>
</feature>
<dbReference type="SUPFAM" id="SSF53927">
    <property type="entry name" value="Cytidine deaminase-like"/>
    <property type="match status" value="1"/>
</dbReference>
<keyword evidence="10 14" id="KW-0560">Oxidoreductase</keyword>
<dbReference type="NCBIfam" id="TIGR00326">
    <property type="entry name" value="eubact_ribD"/>
    <property type="match status" value="1"/>
</dbReference>
<evidence type="ECO:0000256" key="14">
    <source>
        <dbReference type="PIRNR" id="PIRNR006769"/>
    </source>
</evidence>
<keyword evidence="20" id="KW-1185">Reference proteome</keyword>
<comment type="catalytic activity">
    <reaction evidence="12 14">
        <text>5-amino-6-(5-phospho-D-ribitylamino)uracil + NADP(+) = 5-amino-6-(5-phospho-D-ribosylamino)uracil + NADPH + H(+)</text>
        <dbReference type="Rhea" id="RHEA:17845"/>
        <dbReference type="ChEBI" id="CHEBI:15378"/>
        <dbReference type="ChEBI" id="CHEBI:57783"/>
        <dbReference type="ChEBI" id="CHEBI:58349"/>
        <dbReference type="ChEBI" id="CHEBI:58421"/>
        <dbReference type="ChEBI" id="CHEBI:58453"/>
        <dbReference type="EC" id="1.1.1.193"/>
    </reaction>
</comment>
<dbReference type="InterPro" id="IPR016192">
    <property type="entry name" value="APOBEC/CMP_deaminase_Zn-bd"/>
</dbReference>
<dbReference type="Proteomes" id="UP000198546">
    <property type="component" value="Chromosome i"/>
</dbReference>
<dbReference type="Gene3D" id="3.40.140.10">
    <property type="entry name" value="Cytidine Deaminase, domain 2"/>
    <property type="match status" value="1"/>
</dbReference>
<comment type="cofactor">
    <cofactor evidence="14 17">
        <name>Zn(2+)</name>
        <dbReference type="ChEBI" id="CHEBI:29105"/>
    </cofactor>
    <text evidence="14 17">Binds 1 zinc ion.</text>
</comment>
<dbReference type="PANTHER" id="PTHR38011:SF7">
    <property type="entry name" value="2,5-DIAMINO-6-RIBOSYLAMINO-4(3H)-PYRIMIDINONE 5'-PHOSPHATE REDUCTASE"/>
    <property type="match status" value="1"/>
</dbReference>
<comment type="pathway">
    <text evidence="3 14">Cofactor biosynthesis; riboflavin biosynthesis; 5-amino-6-(D-ribitylamino)uracil from GTP: step 3/4.</text>
</comment>
<evidence type="ECO:0000256" key="13">
    <source>
        <dbReference type="ARBA" id="ARBA00049886"/>
    </source>
</evidence>
<keyword evidence="6 14" id="KW-0686">Riboflavin biosynthesis</keyword>
<evidence type="ECO:0000256" key="16">
    <source>
        <dbReference type="PIRSR" id="PIRSR006769-2"/>
    </source>
</evidence>